<feature type="region of interest" description="Disordered" evidence="3">
    <location>
        <begin position="265"/>
        <end position="328"/>
    </location>
</feature>
<feature type="chain" id="PRO_5004354230" evidence="4">
    <location>
        <begin position="21"/>
        <end position="359"/>
    </location>
</feature>
<dbReference type="InterPro" id="IPR029058">
    <property type="entry name" value="AB_hydrolase_fold"/>
</dbReference>
<evidence type="ECO:0000313" key="5">
    <source>
        <dbReference type="EMBL" id="EOA88292.1"/>
    </source>
</evidence>
<dbReference type="Pfam" id="PF01083">
    <property type="entry name" value="Cutinase"/>
    <property type="match status" value="1"/>
</dbReference>
<dbReference type="SMART" id="SM01110">
    <property type="entry name" value="Cutinase"/>
    <property type="match status" value="1"/>
</dbReference>
<dbReference type="GO" id="GO:0052689">
    <property type="term" value="F:carboxylic ester hydrolase activity"/>
    <property type="evidence" value="ECO:0007669"/>
    <property type="project" value="UniProtKB-ARBA"/>
</dbReference>
<evidence type="ECO:0000256" key="4">
    <source>
        <dbReference type="SAM" id="SignalP"/>
    </source>
</evidence>
<dbReference type="PANTHER" id="PTHR33630">
    <property type="entry name" value="CUTINASE RV1984C-RELATED-RELATED"/>
    <property type="match status" value="1"/>
</dbReference>
<dbReference type="EMBL" id="KB908548">
    <property type="protein sequence ID" value="EOA88292.1"/>
    <property type="molecule type" value="Genomic_DNA"/>
</dbReference>
<evidence type="ECO:0000256" key="2">
    <source>
        <dbReference type="ARBA" id="ARBA00023157"/>
    </source>
</evidence>
<evidence type="ECO:0000313" key="6">
    <source>
        <dbReference type="Proteomes" id="UP000016935"/>
    </source>
</evidence>
<dbReference type="RefSeq" id="XP_008024310.1">
    <property type="nucleotide sequence ID" value="XM_008026119.1"/>
</dbReference>
<gene>
    <name evidence="5" type="ORF">SETTUDRAFT_168656</name>
</gene>
<dbReference type="Gene3D" id="3.40.50.1820">
    <property type="entry name" value="alpha/beta hydrolase"/>
    <property type="match status" value="1"/>
</dbReference>
<keyword evidence="2" id="KW-1015">Disulfide bond</keyword>
<dbReference type="Proteomes" id="UP000016935">
    <property type="component" value="Unassembled WGS sequence"/>
</dbReference>
<dbReference type="SUPFAM" id="SSF53474">
    <property type="entry name" value="alpha/beta-Hydrolases"/>
    <property type="match status" value="1"/>
</dbReference>
<dbReference type="AlphaFoldDB" id="R0KJV9"/>
<reference evidence="5 6" key="1">
    <citation type="journal article" date="2012" name="PLoS Pathog.">
        <title>Diverse lifestyles and strategies of plant pathogenesis encoded in the genomes of eighteen Dothideomycetes fungi.</title>
        <authorList>
            <person name="Ohm R.A."/>
            <person name="Feau N."/>
            <person name="Henrissat B."/>
            <person name="Schoch C.L."/>
            <person name="Horwitz B.A."/>
            <person name="Barry K.W."/>
            <person name="Condon B.J."/>
            <person name="Copeland A.C."/>
            <person name="Dhillon B."/>
            <person name="Glaser F."/>
            <person name="Hesse C.N."/>
            <person name="Kosti I."/>
            <person name="LaButti K."/>
            <person name="Lindquist E.A."/>
            <person name="Lucas S."/>
            <person name="Salamov A.A."/>
            <person name="Bradshaw R.E."/>
            <person name="Ciuffetti L."/>
            <person name="Hamelin R.C."/>
            <person name="Kema G.H.J."/>
            <person name="Lawrence C."/>
            <person name="Scott J.A."/>
            <person name="Spatafora J.W."/>
            <person name="Turgeon B.G."/>
            <person name="de Wit P.J.G.M."/>
            <person name="Zhong S."/>
            <person name="Goodwin S.B."/>
            <person name="Grigoriev I.V."/>
        </authorList>
    </citation>
    <scope>NUCLEOTIDE SEQUENCE [LARGE SCALE GENOMIC DNA]</scope>
    <source>
        <strain evidence="6">28A</strain>
    </source>
</reference>
<keyword evidence="1" id="KW-0378">Hydrolase</keyword>
<name>R0KJV9_EXST2</name>
<feature type="signal peptide" evidence="4">
    <location>
        <begin position="1"/>
        <end position="20"/>
    </location>
</feature>
<evidence type="ECO:0000256" key="3">
    <source>
        <dbReference type="SAM" id="MobiDB-lite"/>
    </source>
</evidence>
<proteinExistence type="predicted"/>
<evidence type="ECO:0000256" key="1">
    <source>
        <dbReference type="ARBA" id="ARBA00022801"/>
    </source>
</evidence>
<protein>
    <submittedName>
        <fullName evidence="5">Carbohydrate esterase family 5 protein</fullName>
    </submittedName>
</protein>
<keyword evidence="6" id="KW-1185">Reference proteome</keyword>
<dbReference type="InterPro" id="IPR000675">
    <property type="entry name" value="Cutinase/axe"/>
</dbReference>
<organism evidence="5 6">
    <name type="scientific">Exserohilum turcicum (strain 28A)</name>
    <name type="common">Northern leaf blight fungus</name>
    <name type="synonym">Setosphaeria turcica</name>
    <dbReference type="NCBI Taxonomy" id="671987"/>
    <lineage>
        <taxon>Eukaryota</taxon>
        <taxon>Fungi</taxon>
        <taxon>Dikarya</taxon>
        <taxon>Ascomycota</taxon>
        <taxon>Pezizomycotina</taxon>
        <taxon>Dothideomycetes</taxon>
        <taxon>Pleosporomycetidae</taxon>
        <taxon>Pleosporales</taxon>
        <taxon>Pleosporineae</taxon>
        <taxon>Pleosporaceae</taxon>
        <taxon>Exserohilum</taxon>
    </lineage>
</organism>
<reference evidence="5 6" key="2">
    <citation type="journal article" date="2013" name="PLoS Genet.">
        <title>Comparative genome structure, secondary metabolite, and effector coding capacity across Cochliobolus pathogens.</title>
        <authorList>
            <person name="Condon B.J."/>
            <person name="Leng Y."/>
            <person name="Wu D."/>
            <person name="Bushley K.E."/>
            <person name="Ohm R.A."/>
            <person name="Otillar R."/>
            <person name="Martin J."/>
            <person name="Schackwitz W."/>
            <person name="Grimwood J."/>
            <person name="MohdZainudin N."/>
            <person name="Xue C."/>
            <person name="Wang R."/>
            <person name="Manning V.A."/>
            <person name="Dhillon B."/>
            <person name="Tu Z.J."/>
            <person name="Steffenson B.J."/>
            <person name="Salamov A."/>
            <person name="Sun H."/>
            <person name="Lowry S."/>
            <person name="LaButti K."/>
            <person name="Han J."/>
            <person name="Copeland A."/>
            <person name="Lindquist E."/>
            <person name="Barry K."/>
            <person name="Schmutz J."/>
            <person name="Baker S.E."/>
            <person name="Ciuffetti L.M."/>
            <person name="Grigoriev I.V."/>
            <person name="Zhong S."/>
            <person name="Turgeon B.G."/>
        </authorList>
    </citation>
    <scope>NUCLEOTIDE SEQUENCE [LARGE SCALE GENOMIC DNA]</scope>
    <source>
        <strain evidence="6">28A</strain>
    </source>
</reference>
<accession>R0KJV9</accession>
<dbReference type="OrthoDB" id="2586582at2759"/>
<sequence length="359" mass="37238">MRLDLRCIVALSAAASLALAQDRCDAPHPRVYCNTTEILAFHSDNCKPFHVFVVRGSDEPYPGRLGNLTKEVCSAIGGSDKCGYEDVEYPAKSSAWGKDAWCNSATKGAKNGQDQMRAYNKKCPKSKLIVLGFSQGGSVAQDMLGGGGGPTFECEQADNPPLDSTSAPGSNVVAAVTFGAVSRSRDQNFTVGRGKDYDGTRARTSAQLKALSRYSDVLLDYCHYGDPICAVGSEPQDVNEHLNYFLQHNSEVTKWVAAMAKANSDGDVSARPTKPVAAVVSPSPVSDASSSSSASPTSSVAARPAKASSSGEAPTPIPDASVTDGSAAAQQTGATGAAGSLTVAMGHLTAMAVAVAFFL</sequence>
<dbReference type="eggNOG" id="ENOG502SNA2">
    <property type="taxonomic scope" value="Eukaryota"/>
</dbReference>
<dbReference type="HOGENOM" id="CLU_040058_0_0_1"/>
<dbReference type="GeneID" id="19400617"/>
<feature type="compositionally biased region" description="Low complexity" evidence="3">
    <location>
        <begin position="275"/>
        <end position="305"/>
    </location>
</feature>
<dbReference type="PANTHER" id="PTHR33630:SF13">
    <property type="entry name" value="ACETYLXYLAN ESTERASE"/>
    <property type="match status" value="1"/>
</dbReference>
<keyword evidence="4" id="KW-0732">Signal</keyword>